<name>A0A4Z2G2Y0_9TELE</name>
<feature type="region of interest" description="Disordered" evidence="1">
    <location>
        <begin position="303"/>
        <end position="324"/>
    </location>
</feature>
<keyword evidence="3" id="KW-1185">Reference proteome</keyword>
<evidence type="ECO:0000313" key="3">
    <source>
        <dbReference type="Proteomes" id="UP000314294"/>
    </source>
</evidence>
<accession>A0A4Z2G2Y0</accession>
<feature type="compositionally biased region" description="Low complexity" evidence="1">
    <location>
        <begin position="308"/>
        <end position="317"/>
    </location>
</feature>
<organism evidence="2 3">
    <name type="scientific">Liparis tanakae</name>
    <name type="common">Tanaka's snailfish</name>
    <dbReference type="NCBI Taxonomy" id="230148"/>
    <lineage>
        <taxon>Eukaryota</taxon>
        <taxon>Metazoa</taxon>
        <taxon>Chordata</taxon>
        <taxon>Craniata</taxon>
        <taxon>Vertebrata</taxon>
        <taxon>Euteleostomi</taxon>
        <taxon>Actinopterygii</taxon>
        <taxon>Neopterygii</taxon>
        <taxon>Teleostei</taxon>
        <taxon>Neoteleostei</taxon>
        <taxon>Acanthomorphata</taxon>
        <taxon>Eupercaria</taxon>
        <taxon>Perciformes</taxon>
        <taxon>Cottioidei</taxon>
        <taxon>Cottales</taxon>
        <taxon>Liparidae</taxon>
        <taxon>Liparis</taxon>
    </lineage>
</organism>
<proteinExistence type="predicted"/>
<dbReference type="Proteomes" id="UP000314294">
    <property type="component" value="Unassembled WGS sequence"/>
</dbReference>
<evidence type="ECO:0000256" key="1">
    <source>
        <dbReference type="SAM" id="MobiDB-lite"/>
    </source>
</evidence>
<dbReference type="OrthoDB" id="10655375at2759"/>
<sequence length="324" mass="33953">MDCKSGHYFEYGDAGTLAAGFDLTQSPAGDLGKKACTLSLLVASSNKPVTKETSCAEAPHTPGGEAVVDAQLPLAAAGLSGPLVQQEQAFGCSPVLPRHEVVDHGVDGGAEVAEHHGGHVEVLAQHGRVVVVHLGEEVPADVHLAAEREADGQVALDAQRRDVKDGGGGAALKDVVVEAAHRLPEEPGHVLPQAVQVKGQTEEDDEVRHRHAGQVEVGGGLHVLEVLDDEDGHGVARHPDDEDEDADDRDGDEGGGGEQGALVVVVVHVVLVHGLRSSSMKVHLGSGPGHAVLVNSGLNRVSVVDGEQQQQQQQQQQRENRMKW</sequence>
<feature type="region of interest" description="Disordered" evidence="1">
    <location>
        <begin position="231"/>
        <end position="258"/>
    </location>
</feature>
<reference evidence="2 3" key="1">
    <citation type="submission" date="2019-03" db="EMBL/GenBank/DDBJ databases">
        <title>First draft genome of Liparis tanakae, snailfish: a comprehensive survey of snailfish specific genes.</title>
        <authorList>
            <person name="Kim W."/>
            <person name="Song I."/>
            <person name="Jeong J.-H."/>
            <person name="Kim D."/>
            <person name="Kim S."/>
            <person name="Ryu S."/>
            <person name="Song J.Y."/>
            <person name="Lee S.K."/>
        </authorList>
    </citation>
    <scope>NUCLEOTIDE SEQUENCE [LARGE SCALE GENOMIC DNA]</scope>
    <source>
        <tissue evidence="2">Muscle</tissue>
    </source>
</reference>
<gene>
    <name evidence="2" type="ORF">EYF80_042171</name>
</gene>
<feature type="compositionally biased region" description="Acidic residues" evidence="1">
    <location>
        <begin position="241"/>
        <end position="255"/>
    </location>
</feature>
<protein>
    <submittedName>
        <fullName evidence="2">Uncharacterized protein</fullName>
    </submittedName>
</protein>
<dbReference type="AlphaFoldDB" id="A0A4Z2G2Y0"/>
<comment type="caution">
    <text evidence="2">The sequence shown here is derived from an EMBL/GenBank/DDBJ whole genome shotgun (WGS) entry which is preliminary data.</text>
</comment>
<dbReference type="EMBL" id="SRLO01000731">
    <property type="protein sequence ID" value="TNN47641.1"/>
    <property type="molecule type" value="Genomic_DNA"/>
</dbReference>
<evidence type="ECO:0000313" key="2">
    <source>
        <dbReference type="EMBL" id="TNN47641.1"/>
    </source>
</evidence>